<keyword evidence="2 6" id="KW-0812">Transmembrane</keyword>
<evidence type="ECO:0000256" key="3">
    <source>
        <dbReference type="ARBA" id="ARBA00022989"/>
    </source>
</evidence>
<feature type="transmembrane region" description="Helical" evidence="6">
    <location>
        <begin position="200"/>
        <end position="223"/>
    </location>
</feature>
<feature type="transmembrane region" description="Helical" evidence="6">
    <location>
        <begin position="107"/>
        <end position="128"/>
    </location>
</feature>
<evidence type="ECO:0000256" key="4">
    <source>
        <dbReference type="ARBA" id="ARBA00023136"/>
    </source>
</evidence>
<reference evidence="8" key="1">
    <citation type="submission" date="2019-06" db="EMBL/GenBank/DDBJ databases">
        <authorList>
            <person name="Zheng W."/>
        </authorList>
    </citation>
    <scope>NUCLEOTIDE SEQUENCE</scope>
    <source>
        <strain evidence="8">QDHG01</strain>
    </source>
</reference>
<dbReference type="PANTHER" id="PTHR22911:SF6">
    <property type="entry name" value="SOLUTE CARRIER FAMILY 35 MEMBER G1"/>
    <property type="match status" value="1"/>
</dbReference>
<feature type="transmembrane region" description="Helical" evidence="6">
    <location>
        <begin position="235"/>
        <end position="260"/>
    </location>
</feature>
<feature type="transmembrane region" description="Helical" evidence="6">
    <location>
        <begin position="295"/>
        <end position="315"/>
    </location>
</feature>
<evidence type="ECO:0000256" key="6">
    <source>
        <dbReference type="SAM" id="Phobius"/>
    </source>
</evidence>
<feature type="region of interest" description="Disordered" evidence="5">
    <location>
        <begin position="1"/>
        <end position="20"/>
    </location>
</feature>
<evidence type="ECO:0000313" key="9">
    <source>
        <dbReference type="Proteomes" id="UP000785679"/>
    </source>
</evidence>
<protein>
    <recommendedName>
        <fullName evidence="7">EamA domain-containing protein</fullName>
    </recommendedName>
</protein>
<proteinExistence type="predicted"/>
<dbReference type="Proteomes" id="UP000785679">
    <property type="component" value="Unassembled WGS sequence"/>
</dbReference>
<evidence type="ECO:0000259" key="7">
    <source>
        <dbReference type="Pfam" id="PF00892"/>
    </source>
</evidence>
<accession>A0A8J8NPF5</accession>
<evidence type="ECO:0000256" key="5">
    <source>
        <dbReference type="SAM" id="MobiDB-lite"/>
    </source>
</evidence>
<feature type="transmembrane region" description="Helical" evidence="6">
    <location>
        <begin position="163"/>
        <end position="180"/>
    </location>
</feature>
<dbReference type="InterPro" id="IPR000620">
    <property type="entry name" value="EamA_dom"/>
</dbReference>
<feature type="transmembrane region" description="Helical" evidence="6">
    <location>
        <begin position="266"/>
        <end position="283"/>
    </location>
</feature>
<dbReference type="Pfam" id="PF00892">
    <property type="entry name" value="EamA"/>
    <property type="match status" value="1"/>
</dbReference>
<name>A0A8J8NPF5_HALGN</name>
<dbReference type="SUPFAM" id="SSF103481">
    <property type="entry name" value="Multidrug resistance efflux transporter EmrE"/>
    <property type="match status" value="1"/>
</dbReference>
<evidence type="ECO:0000256" key="1">
    <source>
        <dbReference type="ARBA" id="ARBA00004141"/>
    </source>
</evidence>
<comment type="caution">
    <text evidence="8">The sequence shown here is derived from an EMBL/GenBank/DDBJ whole genome shotgun (WGS) entry which is preliminary data.</text>
</comment>
<dbReference type="InterPro" id="IPR037185">
    <property type="entry name" value="EmrE-like"/>
</dbReference>
<keyword evidence="4 6" id="KW-0472">Membrane</keyword>
<feature type="domain" description="EamA" evidence="7">
    <location>
        <begin position="41"/>
        <end position="179"/>
    </location>
</feature>
<feature type="compositionally biased region" description="Polar residues" evidence="5">
    <location>
        <begin position="8"/>
        <end position="20"/>
    </location>
</feature>
<gene>
    <name evidence="8" type="ORF">FGO68_gene8965</name>
</gene>
<evidence type="ECO:0000313" key="8">
    <source>
        <dbReference type="EMBL" id="TNV77846.1"/>
    </source>
</evidence>
<sequence length="357" mass="40344">MKKEDLQTPLNPSIQNQGDMSFSRDASKIIDSDGFRKPRYMGYVLQMTSTLFICFQLLFAKFIFQRNPDMTVTHLLAYRQFISVTVYSFAIGKNYKKVLIQSITRQVMPLLVLRIGCGIGYQLAIFFSARYLPLVYVGLCQNLGPLFTAVLSFFILKLALSRLNIVVLMVSLVGVFLIITGSSKADAQVVMEGDSFLTTVVPYLTLVLFPVFDSIIFIASSLIKQVPSLAISFYYALSMLIVFSFVTMVNTGTFFSLFATFEAMDFILLLGTGFVSASIGFMFQRAIQYEEPAKLSLVDFFQSVFQFLFDIIIFQSTFNGQQIWGMCIVFGINGVKWGLGIRDNFFKKKADKEEIKE</sequence>
<keyword evidence="3 6" id="KW-1133">Transmembrane helix</keyword>
<feature type="transmembrane region" description="Helical" evidence="6">
    <location>
        <begin position="134"/>
        <end position="156"/>
    </location>
</feature>
<feature type="transmembrane region" description="Helical" evidence="6">
    <location>
        <begin position="43"/>
        <end position="64"/>
    </location>
</feature>
<feature type="transmembrane region" description="Helical" evidence="6">
    <location>
        <begin position="321"/>
        <end position="339"/>
    </location>
</feature>
<dbReference type="AlphaFoldDB" id="A0A8J8NPF5"/>
<comment type="subcellular location">
    <subcellularLocation>
        <location evidence="1">Membrane</location>
        <topology evidence="1">Multi-pass membrane protein</topology>
    </subcellularLocation>
</comment>
<evidence type="ECO:0000256" key="2">
    <source>
        <dbReference type="ARBA" id="ARBA00022692"/>
    </source>
</evidence>
<organism evidence="8 9">
    <name type="scientific">Halteria grandinella</name>
    <dbReference type="NCBI Taxonomy" id="5974"/>
    <lineage>
        <taxon>Eukaryota</taxon>
        <taxon>Sar</taxon>
        <taxon>Alveolata</taxon>
        <taxon>Ciliophora</taxon>
        <taxon>Intramacronucleata</taxon>
        <taxon>Spirotrichea</taxon>
        <taxon>Stichotrichia</taxon>
        <taxon>Sporadotrichida</taxon>
        <taxon>Halteriidae</taxon>
        <taxon>Halteria</taxon>
    </lineage>
</organism>
<keyword evidence="9" id="KW-1185">Reference proteome</keyword>
<dbReference type="PANTHER" id="PTHR22911">
    <property type="entry name" value="ACYL-MALONYL CONDENSING ENZYME-RELATED"/>
    <property type="match status" value="1"/>
</dbReference>
<dbReference type="EMBL" id="RRYP01011266">
    <property type="protein sequence ID" value="TNV77846.1"/>
    <property type="molecule type" value="Genomic_DNA"/>
</dbReference>
<dbReference type="OrthoDB" id="306876at2759"/>
<dbReference type="GO" id="GO:0016020">
    <property type="term" value="C:membrane"/>
    <property type="evidence" value="ECO:0007669"/>
    <property type="project" value="UniProtKB-SubCell"/>
</dbReference>